<dbReference type="EMBL" id="JABCUV010000009">
    <property type="protein sequence ID" value="NMW93707.1"/>
    <property type="molecule type" value="Genomic_DNA"/>
</dbReference>
<evidence type="ECO:0000313" key="4">
    <source>
        <dbReference type="Proteomes" id="UP000575397"/>
    </source>
</evidence>
<dbReference type="EMBL" id="JABCUS010000052">
    <property type="protein sequence ID" value="NMX04511.1"/>
    <property type="molecule type" value="Genomic_DNA"/>
</dbReference>
<evidence type="ECO:0000313" key="2">
    <source>
        <dbReference type="EMBL" id="NMW93707.1"/>
    </source>
</evidence>
<gene>
    <name evidence="2" type="ORF">HHJ74_08415</name>
    <name evidence="3" type="ORF">HHJ77_11560</name>
    <name evidence="1" type="ORF">HHJ78_04960</name>
</gene>
<evidence type="ECO:0000313" key="6">
    <source>
        <dbReference type="Proteomes" id="UP000582487"/>
    </source>
</evidence>
<dbReference type="AlphaFoldDB" id="A0A7Y0TZX3"/>
<sequence length="60" mass="6836">MSLFDILVHVVQQLGTATRPGGIPELTWLMGSVMMMPYIKTVRAEANMPFLSYIYNLFNK</sequence>
<evidence type="ECO:0000313" key="3">
    <source>
        <dbReference type="EMBL" id="NMX04511.1"/>
    </source>
</evidence>
<comment type="caution">
    <text evidence="2">The sequence shown here is derived from an EMBL/GenBank/DDBJ whole genome shotgun (WGS) entry which is preliminary data.</text>
</comment>
<accession>A0A7Y0TZX3</accession>
<proteinExistence type="predicted"/>
<protein>
    <submittedName>
        <fullName evidence="2">Uncharacterized protein</fullName>
    </submittedName>
</protein>
<dbReference type="RefSeq" id="WP_169757700.1">
    <property type="nucleotide sequence ID" value="NZ_CAMPNB010000006.1"/>
</dbReference>
<name>A0A7Y0TZX3_9ACTO</name>
<dbReference type="Proteomes" id="UP000575397">
    <property type="component" value="Unassembled WGS sequence"/>
</dbReference>
<reference evidence="4 5" key="1">
    <citation type="submission" date="2020-04" db="EMBL/GenBank/DDBJ databases">
        <title>Antimicrobial susceptibility and clonality of vaginal-derived multi-drug resistant Mobiluncus isolates in China.</title>
        <authorList>
            <person name="Zhang X."/>
        </authorList>
    </citation>
    <scope>NUCLEOTIDE SEQUENCE [LARGE SCALE GENOMIC DNA]</scope>
    <source>
        <strain evidence="3 4">12</strain>
        <strain evidence="1 5">13</strain>
        <strain evidence="2 6">7</strain>
    </source>
</reference>
<evidence type="ECO:0000313" key="5">
    <source>
        <dbReference type="Proteomes" id="UP000578252"/>
    </source>
</evidence>
<dbReference type="Proteomes" id="UP000582487">
    <property type="component" value="Unassembled WGS sequence"/>
</dbReference>
<organism evidence="2 6">
    <name type="scientific">Mobiluncus mulieris</name>
    <dbReference type="NCBI Taxonomy" id="2052"/>
    <lineage>
        <taxon>Bacteria</taxon>
        <taxon>Bacillati</taxon>
        <taxon>Actinomycetota</taxon>
        <taxon>Actinomycetes</taxon>
        <taxon>Actinomycetales</taxon>
        <taxon>Actinomycetaceae</taxon>
        <taxon>Mobiluncus</taxon>
    </lineage>
</organism>
<dbReference type="EMBL" id="JABCUR010000003">
    <property type="protein sequence ID" value="NMW64896.1"/>
    <property type="molecule type" value="Genomic_DNA"/>
</dbReference>
<dbReference type="Proteomes" id="UP000578252">
    <property type="component" value="Unassembled WGS sequence"/>
</dbReference>
<evidence type="ECO:0000313" key="1">
    <source>
        <dbReference type="EMBL" id="NMW64896.1"/>
    </source>
</evidence>